<evidence type="ECO:0000313" key="2">
    <source>
        <dbReference type="Proteomes" id="UP000092484"/>
    </source>
</evidence>
<keyword evidence="2" id="KW-1185">Reference proteome</keyword>
<proteinExistence type="predicted"/>
<gene>
    <name evidence="1" type="ORF">I603_1705</name>
</gene>
<dbReference type="STRING" id="1300349.I603_1705"/>
<dbReference type="EMBL" id="LZYB01000003">
    <property type="protein sequence ID" value="OBV11297.1"/>
    <property type="molecule type" value="Genomic_DNA"/>
</dbReference>
<organism evidence="1 2">
    <name type="scientific">Erythrobacter dokdonensis DSW-74</name>
    <dbReference type="NCBI Taxonomy" id="1300349"/>
    <lineage>
        <taxon>Bacteria</taxon>
        <taxon>Pseudomonadati</taxon>
        <taxon>Pseudomonadota</taxon>
        <taxon>Alphaproteobacteria</taxon>
        <taxon>Sphingomonadales</taxon>
        <taxon>Erythrobacteraceae</taxon>
        <taxon>Erythrobacter/Porphyrobacter group</taxon>
        <taxon>Erythrobacter</taxon>
    </lineage>
</organism>
<sequence length="63" mass="7152">MDRGKGTQGLQSRRFLLVERSGALLTLLRMRVNTYAIENCSHTCCTARNAMRHAWRRPMSGDG</sequence>
<name>A0A1A7BIM2_9SPHN</name>
<dbReference type="Proteomes" id="UP000092484">
    <property type="component" value="Unassembled WGS sequence"/>
</dbReference>
<comment type="caution">
    <text evidence="1">The sequence shown here is derived from an EMBL/GenBank/DDBJ whole genome shotgun (WGS) entry which is preliminary data.</text>
</comment>
<accession>A0A1A7BIM2</accession>
<evidence type="ECO:0000313" key="1">
    <source>
        <dbReference type="EMBL" id="OBV11297.1"/>
    </source>
</evidence>
<reference evidence="1 2" key="1">
    <citation type="submission" date="2016-06" db="EMBL/GenBank/DDBJ databases">
        <title>Genome sequence of Porphyrobacter dokdonensis DSW-74.</title>
        <authorList>
            <person name="Kim J.F."/>
            <person name="Song J.Y."/>
        </authorList>
    </citation>
    <scope>NUCLEOTIDE SEQUENCE [LARGE SCALE GENOMIC DNA]</scope>
    <source>
        <strain evidence="1 2">DSW-74</strain>
    </source>
</reference>
<dbReference type="AlphaFoldDB" id="A0A1A7BIM2"/>
<protein>
    <submittedName>
        <fullName evidence="1">Uncharacterized protein</fullName>
    </submittedName>
</protein>